<reference evidence="3 4" key="1">
    <citation type="journal article" date="2019" name="Nat. Microbiol.">
        <title>Mediterranean grassland soil C-N compound turnover is dependent on rainfall and depth, and is mediated by genomically divergent microorganisms.</title>
        <authorList>
            <person name="Diamond S."/>
            <person name="Andeer P.F."/>
            <person name="Li Z."/>
            <person name="Crits-Christoph A."/>
            <person name="Burstein D."/>
            <person name="Anantharaman K."/>
            <person name="Lane K.R."/>
            <person name="Thomas B.C."/>
            <person name="Pan C."/>
            <person name="Northen T.R."/>
            <person name="Banfield J.F."/>
        </authorList>
    </citation>
    <scope>NUCLEOTIDE SEQUENCE [LARGE SCALE GENOMIC DNA]</scope>
    <source>
        <strain evidence="3">NP_7</strain>
    </source>
</reference>
<comment type="caution">
    <text evidence="3">The sequence shown here is derived from an EMBL/GenBank/DDBJ whole genome shotgun (WGS) entry which is preliminary data.</text>
</comment>
<feature type="active site" description="Proton donor" evidence="2">
    <location>
        <position position="257"/>
    </location>
</feature>
<sequence length="345" mass="37270">MRWKRALTVVGVHAEGEYGKVVTGGVVDVPGKTMFDKMQHLRDHEDGLRKFLLYEPRGAAVHSANLVLPSNHPKAALGYVIMESVEYPPMSGSNTICTVTAILETGILPMQEPVTHLTLEAPAGLIGVTCQCRDGKVLQVKFRNVPAFAHYLDVPVEVEGTGTVTIDVAYGGMYYALVDAKALGLALSPDEARDICGLGQKIKAAAKAQLKVVHPANPKIRDVTITEFMGPLSRRGKRLTARNTVVVSPGRLDRSPCGTGTCARLAVMHARKQIRVGEVFDHQSIIGSHFISEIVGTTRIGSRPAIIPTVAGRAWITSIGQYGYDADDPFPQGYTLSDTWMEAIS</sequence>
<dbReference type="Gene3D" id="3.10.310.10">
    <property type="entry name" value="Diaminopimelate Epimerase, Chain A, domain 1"/>
    <property type="match status" value="2"/>
</dbReference>
<dbReference type="PANTHER" id="PTHR33442">
    <property type="entry name" value="TRANS-3-HYDROXY-L-PROLINE DEHYDRATASE"/>
    <property type="match status" value="1"/>
</dbReference>
<dbReference type="AlphaFoldDB" id="A0A537JMX9"/>
<evidence type="ECO:0000256" key="1">
    <source>
        <dbReference type="ARBA" id="ARBA00007529"/>
    </source>
</evidence>
<comment type="similarity">
    <text evidence="1">Belongs to the proline racemase family.</text>
</comment>
<organism evidence="3 4">
    <name type="scientific">Candidatus Segetimicrobium genomatis</name>
    <dbReference type="NCBI Taxonomy" id="2569760"/>
    <lineage>
        <taxon>Bacteria</taxon>
        <taxon>Bacillati</taxon>
        <taxon>Candidatus Sysuimicrobiota</taxon>
        <taxon>Candidatus Sysuimicrobiia</taxon>
        <taxon>Candidatus Sysuimicrobiales</taxon>
        <taxon>Candidatus Segetimicrobiaceae</taxon>
        <taxon>Candidatus Segetimicrobium</taxon>
    </lineage>
</organism>
<dbReference type="FunFam" id="3.10.310.10:FF:000005">
    <property type="entry name" value="Proline racemase"/>
    <property type="match status" value="1"/>
</dbReference>
<gene>
    <name evidence="3" type="ORF">E6H04_00485</name>
</gene>
<dbReference type="SFLD" id="SFLDS00028">
    <property type="entry name" value="Proline_Racemase"/>
    <property type="match status" value="1"/>
</dbReference>
<dbReference type="Proteomes" id="UP000320048">
    <property type="component" value="Unassembled WGS sequence"/>
</dbReference>
<dbReference type="InterPro" id="IPR008794">
    <property type="entry name" value="Pro_racemase_fam"/>
</dbReference>
<dbReference type="Pfam" id="PF05544">
    <property type="entry name" value="Pro_racemase"/>
    <property type="match status" value="1"/>
</dbReference>
<name>A0A537JMX9_9BACT</name>
<dbReference type="PIRSF" id="PIRSF029792">
    <property type="entry name" value="Pro_racemase"/>
    <property type="match status" value="1"/>
</dbReference>
<accession>A0A537JMX9</accession>
<dbReference type="PANTHER" id="PTHR33442:SF5">
    <property type="entry name" value="BIFUNCTIONAL TRANS-3-HYDROXY-L-PROLINE DEHYDRATASE_2-EPIMERASE"/>
    <property type="match status" value="1"/>
</dbReference>
<evidence type="ECO:0000313" key="3">
    <source>
        <dbReference type="EMBL" id="TMI84879.1"/>
    </source>
</evidence>
<dbReference type="EMBL" id="VBAO01000013">
    <property type="protein sequence ID" value="TMI84879.1"/>
    <property type="molecule type" value="Genomic_DNA"/>
</dbReference>
<dbReference type="SUPFAM" id="SSF54506">
    <property type="entry name" value="Diaminopimelate epimerase-like"/>
    <property type="match status" value="1"/>
</dbReference>
<feature type="active site" description="Proton acceptor" evidence="2">
    <location>
        <position position="91"/>
    </location>
</feature>
<proteinExistence type="inferred from homology"/>
<dbReference type="GO" id="GO:0047580">
    <property type="term" value="F:4-hydroxyproline epimerase activity"/>
    <property type="evidence" value="ECO:0007669"/>
    <property type="project" value="TreeGrafter"/>
</dbReference>
<evidence type="ECO:0000256" key="2">
    <source>
        <dbReference type="PIRSR" id="PIRSR029792-1"/>
    </source>
</evidence>
<evidence type="ECO:0008006" key="5">
    <source>
        <dbReference type="Google" id="ProtNLM"/>
    </source>
</evidence>
<protein>
    <recommendedName>
        <fullName evidence="5">Proline racemase</fullName>
    </recommendedName>
</protein>
<evidence type="ECO:0000313" key="4">
    <source>
        <dbReference type="Proteomes" id="UP000320048"/>
    </source>
</evidence>